<gene>
    <name evidence="2" type="ORF">E1B25_15150</name>
</gene>
<evidence type="ECO:0000313" key="3">
    <source>
        <dbReference type="Proteomes" id="UP000294662"/>
    </source>
</evidence>
<dbReference type="OrthoDB" id="7877055at2"/>
<dbReference type="EMBL" id="SMFP01000010">
    <property type="protein sequence ID" value="TDE36249.1"/>
    <property type="molecule type" value="Genomic_DNA"/>
</dbReference>
<name>A0A4R5ENE8_9RHOB</name>
<protein>
    <submittedName>
        <fullName evidence="2">Uncharacterized protein</fullName>
    </submittedName>
</protein>
<keyword evidence="1" id="KW-0812">Transmembrane</keyword>
<accession>A0A4R5ENE8</accession>
<keyword evidence="1" id="KW-0472">Membrane</keyword>
<reference evidence="2 3" key="1">
    <citation type="submission" date="2019-03" db="EMBL/GenBank/DDBJ databases">
        <authorList>
            <person name="Zhang S."/>
        </authorList>
    </citation>
    <scope>NUCLEOTIDE SEQUENCE [LARGE SCALE GENOMIC DNA]</scope>
    <source>
        <strain evidence="2 3">S4J41</strain>
    </source>
</reference>
<dbReference type="Proteomes" id="UP000294662">
    <property type="component" value="Unassembled WGS sequence"/>
</dbReference>
<dbReference type="AlphaFoldDB" id="A0A4R5ENE8"/>
<keyword evidence="3" id="KW-1185">Reference proteome</keyword>
<evidence type="ECO:0000256" key="1">
    <source>
        <dbReference type="SAM" id="Phobius"/>
    </source>
</evidence>
<comment type="caution">
    <text evidence="2">The sequence shown here is derived from an EMBL/GenBank/DDBJ whole genome shotgun (WGS) entry which is preliminary data.</text>
</comment>
<proteinExistence type="predicted"/>
<dbReference type="RefSeq" id="WP_132830361.1">
    <property type="nucleotide sequence ID" value="NZ_SMFP01000010.1"/>
</dbReference>
<feature type="transmembrane region" description="Helical" evidence="1">
    <location>
        <begin position="42"/>
        <end position="63"/>
    </location>
</feature>
<organism evidence="2 3">
    <name type="scientific">Antarcticimicrobium sediminis</name>
    <dbReference type="NCBI Taxonomy" id="2546227"/>
    <lineage>
        <taxon>Bacteria</taxon>
        <taxon>Pseudomonadati</taxon>
        <taxon>Pseudomonadota</taxon>
        <taxon>Alphaproteobacteria</taxon>
        <taxon>Rhodobacterales</taxon>
        <taxon>Paracoccaceae</taxon>
        <taxon>Antarcticimicrobium</taxon>
    </lineage>
</organism>
<evidence type="ECO:0000313" key="2">
    <source>
        <dbReference type="EMBL" id="TDE36249.1"/>
    </source>
</evidence>
<feature type="transmembrane region" description="Helical" evidence="1">
    <location>
        <begin position="75"/>
        <end position="99"/>
    </location>
</feature>
<feature type="transmembrane region" description="Helical" evidence="1">
    <location>
        <begin position="12"/>
        <end position="30"/>
    </location>
</feature>
<sequence length="137" mass="14201">MATPATPSPARAGLWYFPIIFACGAVLGTLRTLVLTPALGPLRAVALELPVILALSWIVAGSLTRGRPSLSNASARLWMGAIALALLLVAECALALGFGQTPMGWLAGLITPQGLLGLAGQAVFALLPWLRYEIGRG</sequence>
<feature type="transmembrane region" description="Helical" evidence="1">
    <location>
        <begin position="105"/>
        <end position="130"/>
    </location>
</feature>
<keyword evidence="1" id="KW-1133">Transmembrane helix</keyword>